<reference evidence="2 3" key="1">
    <citation type="journal article" date="2019" name="Emerg. Microbes Infect.">
        <title>Comprehensive subspecies identification of 175 nontuberculous mycobacteria species based on 7547 genomic profiles.</title>
        <authorList>
            <person name="Matsumoto Y."/>
            <person name="Kinjo T."/>
            <person name="Motooka D."/>
            <person name="Nabeya D."/>
            <person name="Jung N."/>
            <person name="Uechi K."/>
            <person name="Horii T."/>
            <person name="Iida T."/>
            <person name="Fujita J."/>
            <person name="Nakamura S."/>
        </authorList>
    </citation>
    <scope>NUCLEOTIDE SEQUENCE [LARGE SCALE GENOMIC DNA]</scope>
    <source>
        <strain evidence="2 3">JCM 6396</strain>
    </source>
</reference>
<protein>
    <recommendedName>
        <fullName evidence="1">Transposase IS110-like N-terminal domain-containing protein</fullName>
    </recommendedName>
</protein>
<gene>
    <name evidence="2" type="ORF">MDUV_19750</name>
</gene>
<accession>A0A7I7JZ38</accession>
<keyword evidence="3" id="KW-1185">Reference proteome</keyword>
<evidence type="ECO:0000313" key="3">
    <source>
        <dbReference type="Proteomes" id="UP000467006"/>
    </source>
</evidence>
<dbReference type="GO" id="GO:0003677">
    <property type="term" value="F:DNA binding"/>
    <property type="evidence" value="ECO:0007669"/>
    <property type="project" value="InterPro"/>
</dbReference>
<dbReference type="AlphaFoldDB" id="A0A7I7JZ38"/>
<organism evidence="2 3">
    <name type="scientific">Mycolicibacterium duvalii</name>
    <dbReference type="NCBI Taxonomy" id="39688"/>
    <lineage>
        <taxon>Bacteria</taxon>
        <taxon>Bacillati</taxon>
        <taxon>Actinomycetota</taxon>
        <taxon>Actinomycetes</taxon>
        <taxon>Mycobacteriales</taxon>
        <taxon>Mycobacteriaceae</taxon>
        <taxon>Mycolicibacterium</taxon>
    </lineage>
</organism>
<dbReference type="InterPro" id="IPR002525">
    <property type="entry name" value="Transp_IS110-like_N"/>
</dbReference>
<sequence length="88" mass="10077">MLDYRWPSGWEVWERNPAQVAEQRRVQGRRRVKTDAIDLEAITDLVLAGYGHLVTDRDAVIGELSAWAGHRTRRVATRTATKTNCWDG</sequence>
<dbReference type="Proteomes" id="UP000467006">
    <property type="component" value="Chromosome"/>
</dbReference>
<evidence type="ECO:0000313" key="2">
    <source>
        <dbReference type="EMBL" id="BBX17115.1"/>
    </source>
</evidence>
<name>A0A7I7JZ38_9MYCO</name>
<dbReference type="GO" id="GO:0006313">
    <property type="term" value="P:DNA transposition"/>
    <property type="evidence" value="ECO:0007669"/>
    <property type="project" value="InterPro"/>
</dbReference>
<proteinExistence type="predicted"/>
<dbReference type="EMBL" id="AP022563">
    <property type="protein sequence ID" value="BBX17115.1"/>
    <property type="molecule type" value="Genomic_DNA"/>
</dbReference>
<dbReference type="Pfam" id="PF01548">
    <property type="entry name" value="DEDD_Tnp_IS110"/>
    <property type="match status" value="1"/>
</dbReference>
<dbReference type="KEGG" id="mdu:MDUV_19750"/>
<evidence type="ECO:0000259" key="1">
    <source>
        <dbReference type="Pfam" id="PF01548"/>
    </source>
</evidence>
<feature type="domain" description="Transposase IS110-like N-terminal" evidence="1">
    <location>
        <begin position="7"/>
        <end position="83"/>
    </location>
</feature>
<dbReference type="GO" id="GO:0004803">
    <property type="term" value="F:transposase activity"/>
    <property type="evidence" value="ECO:0007669"/>
    <property type="project" value="InterPro"/>
</dbReference>